<dbReference type="AlphaFoldDB" id="A0A8J8Q2X0"/>
<name>A0A8J8Q2X0_9EURY</name>
<dbReference type="EMBL" id="PHNJ01000015">
    <property type="protein sequence ID" value="TYL36704.1"/>
    <property type="molecule type" value="Genomic_DNA"/>
</dbReference>
<evidence type="ECO:0000313" key="2">
    <source>
        <dbReference type="Proteomes" id="UP000766904"/>
    </source>
</evidence>
<gene>
    <name evidence="1" type="ORF">CV102_20715</name>
</gene>
<accession>A0A8J8Q2X0</accession>
<evidence type="ECO:0000313" key="1">
    <source>
        <dbReference type="EMBL" id="TYL36704.1"/>
    </source>
</evidence>
<sequence>MPDAAIVVLAGTESPSDLGRVVNGLQTAKEFDDAGDDVEIIFDGAGTQWVGELEDEDHDYHALYANVVDHVQVCDYCAGAYDVEDEVEESEADPIDEYEGHPSIHSLVDDGYEIITY</sequence>
<dbReference type="OrthoDB" id="122708at2157"/>
<dbReference type="SUPFAM" id="SSF75169">
    <property type="entry name" value="DsrEFH-like"/>
    <property type="match status" value="1"/>
</dbReference>
<comment type="caution">
    <text evidence="1">The sequence shown here is derived from an EMBL/GenBank/DDBJ whole genome shotgun (WGS) entry which is preliminary data.</text>
</comment>
<organism evidence="1 2">
    <name type="scientific">Natronococcus pandeyae</name>
    <dbReference type="NCBI Taxonomy" id="2055836"/>
    <lineage>
        <taxon>Archaea</taxon>
        <taxon>Methanobacteriati</taxon>
        <taxon>Methanobacteriota</taxon>
        <taxon>Stenosarchaea group</taxon>
        <taxon>Halobacteria</taxon>
        <taxon>Halobacteriales</taxon>
        <taxon>Natrialbaceae</taxon>
        <taxon>Natronococcus</taxon>
    </lineage>
</organism>
<keyword evidence="2" id="KW-1185">Reference proteome</keyword>
<evidence type="ECO:0008006" key="3">
    <source>
        <dbReference type="Google" id="ProtNLM"/>
    </source>
</evidence>
<proteinExistence type="predicted"/>
<protein>
    <recommendedName>
        <fullName evidence="3">DsrE family protein</fullName>
    </recommendedName>
</protein>
<dbReference type="InterPro" id="IPR027396">
    <property type="entry name" value="DsrEFH-like"/>
</dbReference>
<dbReference type="RefSeq" id="WP_148859908.1">
    <property type="nucleotide sequence ID" value="NZ_PHNJ01000015.1"/>
</dbReference>
<dbReference type="Proteomes" id="UP000766904">
    <property type="component" value="Unassembled WGS sequence"/>
</dbReference>
<dbReference type="Gene3D" id="3.40.1260.10">
    <property type="entry name" value="DsrEFH-like"/>
    <property type="match status" value="1"/>
</dbReference>
<reference evidence="1" key="1">
    <citation type="submission" date="2017-11" db="EMBL/GenBank/DDBJ databases">
        <authorList>
            <person name="Kajale S.C."/>
            <person name="Sharma A."/>
        </authorList>
    </citation>
    <scope>NUCLEOTIDE SEQUENCE</scope>
    <source>
        <strain evidence="1">LS1_42</strain>
    </source>
</reference>